<keyword evidence="5" id="KW-0443">Lipid metabolism</keyword>
<evidence type="ECO:0000313" key="7">
    <source>
        <dbReference type="EMBL" id="KPH73776.1"/>
    </source>
</evidence>
<dbReference type="Pfam" id="PF02353">
    <property type="entry name" value="CMAS"/>
    <property type="match status" value="1"/>
</dbReference>
<evidence type="ECO:0008006" key="9">
    <source>
        <dbReference type="Google" id="ProtNLM"/>
    </source>
</evidence>
<name>A0A0N0M7C1_9HYPH</name>
<keyword evidence="2" id="KW-0489">Methyltransferase</keyword>
<keyword evidence="3" id="KW-0808">Transferase</keyword>
<dbReference type="InterPro" id="IPR003333">
    <property type="entry name" value="CMAS"/>
</dbReference>
<comment type="similarity">
    <text evidence="1">Belongs to the CFA/CMAS family.</text>
</comment>
<dbReference type="Proteomes" id="UP000037822">
    <property type="component" value="Unassembled WGS sequence"/>
</dbReference>
<proteinExistence type="inferred from homology"/>
<keyword evidence="4" id="KW-0949">S-adenosyl-L-methionine</keyword>
<dbReference type="EMBL" id="LGSZ01000095">
    <property type="protein sequence ID" value="KPH73776.1"/>
    <property type="molecule type" value="Genomic_DNA"/>
</dbReference>
<accession>A0A0N0M7C1</accession>
<evidence type="ECO:0000256" key="6">
    <source>
        <dbReference type="PIRSR" id="PIRSR003085-1"/>
    </source>
</evidence>
<dbReference type="PIRSF" id="PIRSF003085">
    <property type="entry name" value="CMAS"/>
    <property type="match status" value="1"/>
</dbReference>
<sequence length="382" mass="42393">MRRLLSRIEIGSLTVVTPEGERLRSAQSEAGPSATIVLKRWRAIRRLLLDGDIGLAESYRDGDLETPDLTALIELGARNDATLRKLVSGTLLTRVVNRLRHHFNANTRAGSSRNIMAHYDLGNAFYGQWLDNSMTYSSALYGHSAEPLESAQQRKLDKIVEMLALKGGEHVLEIGCGWGALAERLAREGCQVTAITLSPSQLAFAQERISAAGLSDRVTLRLQDYRDLTGQFDRIVSIEMVEAVGKAYWPSYFAKLSESLRPGGCAVLQAITISEQVFESYVAGADFIQRFIFPGGCLPSHSALASAAGQADLAITDGLQFGASYAQTLKDWRHRFQTHWARIVPLGFDEQFRRLWEYYLCYCEAGFRAGTTDVRLLKLVGR</sequence>
<evidence type="ECO:0000313" key="8">
    <source>
        <dbReference type="Proteomes" id="UP000037822"/>
    </source>
</evidence>
<feature type="active site" evidence="6">
    <location>
        <position position="363"/>
    </location>
</feature>
<dbReference type="SUPFAM" id="SSF53335">
    <property type="entry name" value="S-adenosyl-L-methionine-dependent methyltransferases"/>
    <property type="match status" value="1"/>
</dbReference>
<evidence type="ECO:0000256" key="3">
    <source>
        <dbReference type="ARBA" id="ARBA00022679"/>
    </source>
</evidence>
<dbReference type="InterPro" id="IPR050723">
    <property type="entry name" value="CFA/CMAS"/>
</dbReference>
<organism evidence="7 8">
    <name type="scientific">Bosea vaviloviae</name>
    <dbReference type="NCBI Taxonomy" id="1526658"/>
    <lineage>
        <taxon>Bacteria</taxon>
        <taxon>Pseudomonadati</taxon>
        <taxon>Pseudomonadota</taxon>
        <taxon>Alphaproteobacteria</taxon>
        <taxon>Hyphomicrobiales</taxon>
        <taxon>Boseaceae</taxon>
        <taxon>Bosea</taxon>
    </lineage>
</organism>
<dbReference type="GO" id="GO:0008610">
    <property type="term" value="P:lipid biosynthetic process"/>
    <property type="evidence" value="ECO:0007669"/>
    <property type="project" value="InterPro"/>
</dbReference>
<dbReference type="Gene3D" id="3.40.50.150">
    <property type="entry name" value="Vaccinia Virus protein VP39"/>
    <property type="match status" value="1"/>
</dbReference>
<keyword evidence="8" id="KW-1185">Reference proteome</keyword>
<dbReference type="PATRIC" id="fig|1526658.3.peg.4846"/>
<evidence type="ECO:0000256" key="2">
    <source>
        <dbReference type="ARBA" id="ARBA00022603"/>
    </source>
</evidence>
<gene>
    <name evidence="7" type="ORF">AE618_26510</name>
</gene>
<dbReference type="PANTHER" id="PTHR43667:SF2">
    <property type="entry name" value="FATTY ACID C-METHYL TRANSFERASE"/>
    <property type="match status" value="1"/>
</dbReference>
<dbReference type="InterPro" id="IPR029063">
    <property type="entry name" value="SAM-dependent_MTases_sf"/>
</dbReference>
<dbReference type="GO" id="GO:0008168">
    <property type="term" value="F:methyltransferase activity"/>
    <property type="evidence" value="ECO:0007669"/>
    <property type="project" value="UniProtKB-KW"/>
</dbReference>
<evidence type="ECO:0000256" key="4">
    <source>
        <dbReference type="ARBA" id="ARBA00022691"/>
    </source>
</evidence>
<protein>
    <recommendedName>
        <fullName evidence="9">Cyclopropane-fatty-acyl-phospholipid synthase</fullName>
    </recommendedName>
</protein>
<dbReference type="CDD" id="cd02440">
    <property type="entry name" value="AdoMet_MTases"/>
    <property type="match status" value="1"/>
</dbReference>
<evidence type="ECO:0000256" key="5">
    <source>
        <dbReference type="ARBA" id="ARBA00023098"/>
    </source>
</evidence>
<comment type="caution">
    <text evidence="7">The sequence shown here is derived from an EMBL/GenBank/DDBJ whole genome shotgun (WGS) entry which is preliminary data.</text>
</comment>
<dbReference type="AlphaFoldDB" id="A0A0N0M7C1"/>
<evidence type="ECO:0000256" key="1">
    <source>
        <dbReference type="ARBA" id="ARBA00010815"/>
    </source>
</evidence>
<reference evidence="7 8" key="1">
    <citation type="submission" date="2015-07" db="EMBL/GenBank/DDBJ databases">
        <title>Whole genome sequencing of Bosea vaviloviae isolated from cave pool.</title>
        <authorList>
            <person name="Tan N.E.H."/>
            <person name="Lee Y.P."/>
            <person name="Gan H.M."/>
            <person name="Barton H."/>
            <person name="Savka M.A."/>
        </authorList>
    </citation>
    <scope>NUCLEOTIDE SEQUENCE [LARGE SCALE GENOMIC DNA]</scope>
    <source>
        <strain evidence="7 8">SD260</strain>
    </source>
</reference>
<dbReference type="PANTHER" id="PTHR43667">
    <property type="entry name" value="CYCLOPROPANE-FATTY-ACYL-PHOSPHOLIPID SYNTHASE"/>
    <property type="match status" value="1"/>
</dbReference>
<dbReference type="GO" id="GO:0032259">
    <property type="term" value="P:methylation"/>
    <property type="evidence" value="ECO:0007669"/>
    <property type="project" value="UniProtKB-KW"/>
</dbReference>